<dbReference type="Gene3D" id="1.10.8.50">
    <property type="match status" value="1"/>
</dbReference>
<dbReference type="SUPFAM" id="SSF46946">
    <property type="entry name" value="S13-like H2TH domain"/>
    <property type="match status" value="1"/>
</dbReference>
<organism evidence="11 12">
    <name type="scientific">Roseovarius nanhaiticus</name>
    <dbReference type="NCBI Taxonomy" id="573024"/>
    <lineage>
        <taxon>Bacteria</taxon>
        <taxon>Pseudomonadati</taxon>
        <taxon>Pseudomonadota</taxon>
        <taxon>Alphaproteobacteria</taxon>
        <taxon>Rhodobacterales</taxon>
        <taxon>Roseobacteraceae</taxon>
        <taxon>Roseovarius</taxon>
    </lineage>
</organism>
<evidence type="ECO:0000256" key="7">
    <source>
        <dbReference type="ARBA" id="ARBA00023239"/>
    </source>
</evidence>
<evidence type="ECO:0000256" key="2">
    <source>
        <dbReference type="ARBA" id="ARBA00009409"/>
    </source>
</evidence>
<dbReference type="Gene3D" id="3.20.190.10">
    <property type="entry name" value="MutM-like, N-terminal"/>
    <property type="match status" value="1"/>
</dbReference>
<evidence type="ECO:0000256" key="8">
    <source>
        <dbReference type="ARBA" id="ARBA00023268"/>
    </source>
</evidence>
<comment type="similarity">
    <text evidence="2">Belongs to the FPG family.</text>
</comment>
<dbReference type="AlphaFoldDB" id="A0A1N7FV21"/>
<evidence type="ECO:0000256" key="9">
    <source>
        <dbReference type="ARBA" id="ARBA00023295"/>
    </source>
</evidence>
<evidence type="ECO:0000313" key="12">
    <source>
        <dbReference type="Proteomes" id="UP000186019"/>
    </source>
</evidence>
<dbReference type="SMART" id="SM01232">
    <property type="entry name" value="H2TH"/>
    <property type="match status" value="1"/>
</dbReference>
<dbReference type="Pfam" id="PF06831">
    <property type="entry name" value="H2TH"/>
    <property type="match status" value="1"/>
</dbReference>
<keyword evidence="12" id="KW-1185">Reference proteome</keyword>
<dbReference type="GO" id="GO:0016829">
    <property type="term" value="F:lyase activity"/>
    <property type="evidence" value="ECO:0007669"/>
    <property type="project" value="UniProtKB-KW"/>
</dbReference>
<keyword evidence="4" id="KW-0378">Hydrolase</keyword>
<dbReference type="InterPro" id="IPR015886">
    <property type="entry name" value="H2TH_FPG"/>
</dbReference>
<gene>
    <name evidence="11" type="ORF">SAMN05421666_1399</name>
</gene>
<dbReference type="Proteomes" id="UP000186019">
    <property type="component" value="Unassembled WGS sequence"/>
</dbReference>
<dbReference type="InterPro" id="IPR010979">
    <property type="entry name" value="Ribosomal_uS13-like_H2TH"/>
</dbReference>
<dbReference type="GO" id="GO:0006284">
    <property type="term" value="P:base-excision repair"/>
    <property type="evidence" value="ECO:0007669"/>
    <property type="project" value="InterPro"/>
</dbReference>
<dbReference type="InterPro" id="IPR035937">
    <property type="entry name" value="FPG_N"/>
</dbReference>
<dbReference type="SUPFAM" id="SSF81624">
    <property type="entry name" value="N-terminal domain of MutM-like DNA repair proteins"/>
    <property type="match status" value="1"/>
</dbReference>
<dbReference type="GO" id="GO:0003906">
    <property type="term" value="F:DNA-(apurinic or apyrimidinic site) endonuclease activity"/>
    <property type="evidence" value="ECO:0007669"/>
    <property type="project" value="InterPro"/>
</dbReference>
<dbReference type="GO" id="GO:0003684">
    <property type="term" value="F:damaged DNA binding"/>
    <property type="evidence" value="ECO:0007669"/>
    <property type="project" value="InterPro"/>
</dbReference>
<evidence type="ECO:0000256" key="6">
    <source>
        <dbReference type="ARBA" id="ARBA00023204"/>
    </source>
</evidence>
<keyword evidence="9" id="KW-0326">Glycosidase</keyword>
<feature type="domain" description="Formamidopyrimidine-DNA glycosylase catalytic" evidence="10">
    <location>
        <begin position="2"/>
        <end position="114"/>
    </location>
</feature>
<comment type="catalytic activity">
    <reaction evidence="1">
        <text>Hydrolysis of DNA containing ring-opened 7-methylguanine residues, releasing 2,6-diamino-4-hydroxy-5-(N-methyl)formamidopyrimidine.</text>
        <dbReference type="EC" id="3.2.2.23"/>
    </reaction>
</comment>
<name>A0A1N7FV21_9RHOB</name>
<dbReference type="SMART" id="SM00898">
    <property type="entry name" value="Fapy_DNA_glyco"/>
    <property type="match status" value="1"/>
</dbReference>
<proteinExistence type="inferred from homology"/>
<keyword evidence="5" id="KW-0238">DNA-binding</keyword>
<dbReference type="RefSeq" id="WP_076532154.1">
    <property type="nucleotide sequence ID" value="NZ_FOAC01000001.1"/>
</dbReference>
<dbReference type="Pfam" id="PF01149">
    <property type="entry name" value="Fapy_DNA_glyco"/>
    <property type="match status" value="1"/>
</dbReference>
<dbReference type="GO" id="GO:0008270">
    <property type="term" value="F:zinc ion binding"/>
    <property type="evidence" value="ECO:0007669"/>
    <property type="project" value="InterPro"/>
</dbReference>
<dbReference type="PANTHER" id="PTHR22993">
    <property type="entry name" value="FORMAMIDOPYRIMIDINE-DNA GLYCOSYLASE"/>
    <property type="match status" value="1"/>
</dbReference>
<evidence type="ECO:0000256" key="4">
    <source>
        <dbReference type="ARBA" id="ARBA00022801"/>
    </source>
</evidence>
<dbReference type="PANTHER" id="PTHR22993:SF9">
    <property type="entry name" value="FORMAMIDOPYRIMIDINE-DNA GLYCOSYLASE"/>
    <property type="match status" value="1"/>
</dbReference>
<dbReference type="InterPro" id="IPR012319">
    <property type="entry name" value="FPG_cat"/>
</dbReference>
<dbReference type="OrthoDB" id="5657047at2"/>
<keyword evidence="8" id="KW-0511">Multifunctional enzyme</keyword>
<accession>A0A1N7FV21</accession>
<evidence type="ECO:0000259" key="10">
    <source>
        <dbReference type="PROSITE" id="PS51068"/>
    </source>
</evidence>
<dbReference type="EMBL" id="FTNV01000001">
    <property type="protein sequence ID" value="SIS04188.1"/>
    <property type="molecule type" value="Genomic_DNA"/>
</dbReference>
<keyword evidence="3" id="KW-0227">DNA damage</keyword>
<protein>
    <submittedName>
        <fullName evidence="11">Formamidopyrimidine-DNA glycosylase</fullName>
    </submittedName>
</protein>
<keyword evidence="6" id="KW-0234">DNA repair</keyword>
<evidence type="ECO:0000256" key="1">
    <source>
        <dbReference type="ARBA" id="ARBA00001668"/>
    </source>
</evidence>
<dbReference type="STRING" id="573024.SAMN05216208_0737"/>
<evidence type="ECO:0000256" key="3">
    <source>
        <dbReference type="ARBA" id="ARBA00022763"/>
    </source>
</evidence>
<evidence type="ECO:0000256" key="5">
    <source>
        <dbReference type="ARBA" id="ARBA00023125"/>
    </source>
</evidence>
<dbReference type="GO" id="GO:0008534">
    <property type="term" value="F:oxidized purine nucleobase lesion DNA N-glycosylase activity"/>
    <property type="evidence" value="ECO:0007669"/>
    <property type="project" value="UniProtKB-EC"/>
</dbReference>
<reference evidence="11 12" key="1">
    <citation type="submission" date="2017-01" db="EMBL/GenBank/DDBJ databases">
        <authorList>
            <person name="Mah S.A."/>
            <person name="Swanson W.J."/>
            <person name="Moy G.W."/>
            <person name="Vacquier V.D."/>
        </authorList>
    </citation>
    <scope>NUCLEOTIDE SEQUENCE [LARGE SCALE GENOMIC DNA]</scope>
    <source>
        <strain evidence="11 12">DSM 29590</strain>
    </source>
</reference>
<keyword evidence="7" id="KW-0456">Lyase</keyword>
<evidence type="ECO:0000313" key="11">
    <source>
        <dbReference type="EMBL" id="SIS04188.1"/>
    </source>
</evidence>
<sequence length="263" mass="28365">MPELPEAEAARQRIEAGALNRTITGVFLGEVSHMSLPSADELAGFVGTQFTRTQRHGKYIFAGSKDGPWLHIHLGMAGSLRVVDTDETPPKYVRLSIAFEGGTQLLFRDPRKFGHIQLIEDVEAFIDGKGLGPDALQIGDNAFANRVGTTRGAIKSALLSQKKLAGVGNLWADEALYQTGIHPEARACDLPTGKIASLHGTMRDILGAVIDTGAVYSKLPEDWLIHNRKVGAACARCDGGEITVKKVGGRSSYHCPAHQMRND</sequence>
<dbReference type="PROSITE" id="PS51068">
    <property type="entry name" value="FPG_CAT"/>
    <property type="match status" value="1"/>
</dbReference>